<dbReference type="InterPro" id="IPR036866">
    <property type="entry name" value="RibonucZ/Hydroxyglut_hydro"/>
</dbReference>
<dbReference type="Proteomes" id="UP000031670">
    <property type="component" value="Unassembled WGS sequence"/>
</dbReference>
<dbReference type="InterPro" id="IPR001279">
    <property type="entry name" value="Metallo-B-lactamas"/>
</dbReference>
<comment type="caution">
    <text evidence="2">The sequence shown here is derived from an EMBL/GenBank/DDBJ whole genome shotgun (WGS) entry which is preliminary data.</text>
</comment>
<dbReference type="SUPFAM" id="SSF56281">
    <property type="entry name" value="Metallo-hydrolase/oxidoreductase"/>
    <property type="match status" value="1"/>
</dbReference>
<dbReference type="SMART" id="SM00849">
    <property type="entry name" value="Lactamase_B"/>
    <property type="match status" value="1"/>
</dbReference>
<dbReference type="AlphaFoldDB" id="A0A0B8PHS5"/>
<dbReference type="InterPro" id="IPR050855">
    <property type="entry name" value="NDM-1-like"/>
</dbReference>
<dbReference type="EMBL" id="BBSA01000011">
    <property type="protein sequence ID" value="GAM64182.1"/>
    <property type="molecule type" value="Genomic_DNA"/>
</dbReference>
<name>A0A0B8PHS5_9VIBR</name>
<feature type="domain" description="Metallo-beta-lactamase" evidence="1">
    <location>
        <begin position="10"/>
        <end position="209"/>
    </location>
</feature>
<keyword evidence="2" id="KW-0378">Hydrolase</keyword>
<dbReference type="Pfam" id="PF00753">
    <property type="entry name" value="Lactamase_B"/>
    <property type="match status" value="1"/>
</dbReference>
<dbReference type="Gene3D" id="3.60.15.10">
    <property type="entry name" value="Ribonuclease Z/Hydroxyacylglutathione hydrolase-like"/>
    <property type="match status" value="1"/>
</dbReference>
<evidence type="ECO:0000259" key="1">
    <source>
        <dbReference type="SMART" id="SM00849"/>
    </source>
</evidence>
<evidence type="ECO:0000313" key="2">
    <source>
        <dbReference type="EMBL" id="GAM64182.1"/>
    </source>
</evidence>
<proteinExistence type="predicted"/>
<reference evidence="2 3" key="1">
    <citation type="submission" date="2015-01" db="EMBL/GenBank/DDBJ databases">
        <title>Vibrio sp. C5 JCM 19232 whole genome shotgun sequence.</title>
        <authorList>
            <person name="Sawabe T."/>
            <person name="Meirelles P."/>
            <person name="Feng G."/>
            <person name="Sayaka M."/>
            <person name="Hattori M."/>
            <person name="Ohkuma M."/>
        </authorList>
    </citation>
    <scope>NUCLEOTIDE SEQUENCE [LARGE SCALE GENOMIC DNA]</scope>
    <source>
        <strain evidence="2 3">JCM19232</strain>
    </source>
</reference>
<protein>
    <submittedName>
        <fullName evidence="2">Zn-dependent hydrolase</fullName>
    </submittedName>
</protein>
<organism evidence="2 3">
    <name type="scientific">Vibrio ishigakensis</name>
    <dbReference type="NCBI Taxonomy" id="1481914"/>
    <lineage>
        <taxon>Bacteria</taxon>
        <taxon>Pseudomonadati</taxon>
        <taxon>Pseudomonadota</taxon>
        <taxon>Gammaproteobacteria</taxon>
        <taxon>Vibrionales</taxon>
        <taxon>Vibrionaceae</taxon>
        <taxon>Vibrio</taxon>
    </lineage>
</organism>
<evidence type="ECO:0000313" key="3">
    <source>
        <dbReference type="Proteomes" id="UP000031670"/>
    </source>
</evidence>
<sequence length="247" mass="28071">MKLHVLEGYIQQIYLVEEESELMLLDGCCRADVGVVLRYIAQDLELPLSALKVVIVTHMHPDHAGGASRLRELTGCKLFGSNIAGQWYQGIDGYFMHLTDMALARWVGNRKGNGPKKVRYPRFIKLDHLLDDGDSIKGFEDWQALFTQGHTDRDLSILHIPSKTLYIADLLVMVKGRLIPPFPVFYPNRYKRSIARLAELDVEHILLAHGGKKPKSAIDFELLDQISPTEPQTHWRSVKKKFLKAVS</sequence>
<gene>
    <name evidence="2" type="ORF">JCM19232_3458</name>
</gene>
<accession>A0A0B8PHS5</accession>
<reference evidence="2 3" key="2">
    <citation type="submission" date="2015-01" db="EMBL/GenBank/DDBJ databases">
        <authorList>
            <consortium name="NBRP consortium"/>
            <person name="Sawabe T."/>
            <person name="Meirelles P."/>
            <person name="Feng G."/>
            <person name="Sayaka M."/>
            <person name="Hattori M."/>
            <person name="Ohkuma M."/>
        </authorList>
    </citation>
    <scope>NUCLEOTIDE SEQUENCE [LARGE SCALE GENOMIC DNA]</scope>
    <source>
        <strain evidence="2 3">JCM19232</strain>
    </source>
</reference>
<dbReference type="PANTHER" id="PTHR42951">
    <property type="entry name" value="METALLO-BETA-LACTAMASE DOMAIN-CONTAINING"/>
    <property type="match status" value="1"/>
</dbReference>
<dbReference type="GO" id="GO:0016787">
    <property type="term" value="F:hydrolase activity"/>
    <property type="evidence" value="ECO:0007669"/>
    <property type="project" value="UniProtKB-KW"/>
</dbReference>
<dbReference type="PANTHER" id="PTHR42951:SF17">
    <property type="entry name" value="METALLO-BETA-LACTAMASE DOMAIN-CONTAINING PROTEIN"/>
    <property type="match status" value="1"/>
</dbReference>